<evidence type="ECO:0000259" key="2">
    <source>
        <dbReference type="Pfam" id="PF21821"/>
    </source>
</evidence>
<feature type="region of interest" description="Disordered" evidence="1">
    <location>
        <begin position="150"/>
        <end position="186"/>
    </location>
</feature>
<feature type="compositionally biased region" description="Basic and acidic residues" evidence="1">
    <location>
        <begin position="169"/>
        <end position="186"/>
    </location>
</feature>
<dbReference type="InterPro" id="IPR048494">
    <property type="entry name" value="Dit-like_N"/>
</dbReference>
<reference evidence="3 4" key="1">
    <citation type="submission" date="2021-08" db="EMBL/GenBank/DDBJ databases">
        <authorList>
            <person name="Peeters C."/>
        </authorList>
    </citation>
    <scope>NUCLEOTIDE SEQUENCE [LARGE SCALE GENOMIC DNA]</scope>
    <source>
        <strain evidence="3 4">LMG 21510</strain>
    </source>
</reference>
<proteinExistence type="predicted"/>
<evidence type="ECO:0000313" key="3">
    <source>
        <dbReference type="EMBL" id="CAG9173060.1"/>
    </source>
</evidence>
<organism evidence="3 4">
    <name type="scientific">Cupriavidus respiraculi</name>
    <dbReference type="NCBI Taxonomy" id="195930"/>
    <lineage>
        <taxon>Bacteria</taxon>
        <taxon>Pseudomonadati</taxon>
        <taxon>Pseudomonadota</taxon>
        <taxon>Betaproteobacteria</taxon>
        <taxon>Burkholderiales</taxon>
        <taxon>Burkholderiaceae</taxon>
        <taxon>Cupriavidus</taxon>
    </lineage>
</organism>
<feature type="domain" description="Dit-like phage tail protein N-terminal" evidence="2">
    <location>
        <begin position="22"/>
        <end position="145"/>
    </location>
</feature>
<protein>
    <recommendedName>
        <fullName evidence="2">Dit-like phage tail protein N-terminal domain-containing protein</fullName>
    </recommendedName>
</protein>
<feature type="compositionally biased region" description="Low complexity" evidence="1">
    <location>
        <begin position="157"/>
        <end position="168"/>
    </location>
</feature>
<gene>
    <name evidence="3" type="ORF">LMG21510_02146</name>
</gene>
<accession>A0ABN7YI11</accession>
<name>A0ABN7YI11_9BURK</name>
<dbReference type="EMBL" id="CAJZAH010000002">
    <property type="protein sequence ID" value="CAG9173060.1"/>
    <property type="molecule type" value="Genomic_DNA"/>
</dbReference>
<comment type="caution">
    <text evidence="3">The sequence shown here is derived from an EMBL/GenBank/DDBJ whole genome shotgun (WGS) entry which is preliminary data.</text>
</comment>
<dbReference type="Proteomes" id="UP000721236">
    <property type="component" value="Unassembled WGS sequence"/>
</dbReference>
<sequence>MSTVSLVFEDGVAQTSVGAIMLDALLDENTELASRATEYAVEEGSPITDHVVLESERLDLSGWITGAGTLLFGAGGRSKLISAKDALRAIHAARSTLTVMTGIDMYVDMVMETCKISRDGKGEFFHIAAGFRKIRKATLRTVAIPPDKVRAGKAKQKAGATKTNAGKVTPKDATPRQRSDLKRIFG</sequence>
<dbReference type="RefSeq" id="WP_224041667.1">
    <property type="nucleotide sequence ID" value="NZ_CAJZAH010000002.1"/>
</dbReference>
<evidence type="ECO:0000256" key="1">
    <source>
        <dbReference type="SAM" id="MobiDB-lite"/>
    </source>
</evidence>
<evidence type="ECO:0000313" key="4">
    <source>
        <dbReference type="Proteomes" id="UP000721236"/>
    </source>
</evidence>
<keyword evidence="4" id="KW-1185">Reference proteome</keyword>
<dbReference type="Pfam" id="PF21821">
    <property type="entry name" value="Dit_like"/>
    <property type="match status" value="1"/>
</dbReference>